<keyword evidence="15" id="KW-1185">Reference proteome</keyword>
<dbReference type="InterPro" id="IPR003661">
    <property type="entry name" value="HisK_dim/P_dom"/>
</dbReference>
<dbReference type="Pfam" id="PF00512">
    <property type="entry name" value="HisKA"/>
    <property type="match status" value="1"/>
</dbReference>
<dbReference type="CDD" id="cd00082">
    <property type="entry name" value="HisKA"/>
    <property type="match status" value="1"/>
</dbReference>
<dbReference type="InterPro" id="IPR005467">
    <property type="entry name" value="His_kinase_dom"/>
</dbReference>
<dbReference type="CDD" id="cd00075">
    <property type="entry name" value="HATPase"/>
    <property type="match status" value="1"/>
</dbReference>
<reference evidence="14 15" key="1">
    <citation type="submission" date="2021-07" db="EMBL/GenBank/DDBJ databases">
        <title>Actinomadura sp. PM05-2 isolated from lichen.</title>
        <authorList>
            <person name="Somphong A."/>
            <person name="Phongsopitanun W."/>
            <person name="Tanasupawat S."/>
            <person name="Peongsungnone V."/>
        </authorList>
    </citation>
    <scope>NUCLEOTIDE SEQUENCE [LARGE SCALE GENOMIC DNA]</scope>
    <source>
        <strain evidence="14 15">PM05-2</strain>
    </source>
</reference>
<evidence type="ECO:0000313" key="14">
    <source>
        <dbReference type="EMBL" id="MBW8484166.1"/>
    </source>
</evidence>
<dbReference type="InterPro" id="IPR036890">
    <property type="entry name" value="HATPase_C_sf"/>
</dbReference>
<dbReference type="PROSITE" id="PS50885">
    <property type="entry name" value="HAMP"/>
    <property type="match status" value="1"/>
</dbReference>
<keyword evidence="4" id="KW-0597">Phosphoprotein</keyword>
<dbReference type="InterPro" id="IPR050428">
    <property type="entry name" value="TCS_sensor_his_kinase"/>
</dbReference>
<feature type="domain" description="HAMP" evidence="13">
    <location>
        <begin position="187"/>
        <end position="242"/>
    </location>
</feature>
<sequence length="460" mass="49011">MGGRGTRWRPSHWSLGRRITVTVTAIVGVLLAVGALAYYFLLDRALYEQIGRVGGEAARNVAAAAARPGLPRTLTPGERGFSLLQVVDENGRVVAASPAITGRPPLLDRRPARHDQMIRTVMDRPATGDKVYVVAVWAKTPSGWQTVYAGAPLPSFGQVQALFVATLLLFLPSVLILIGTAVGLGVRHALRPVRGMSAELARITGRGGDAGRRVTVPDGDDDVARLAGSINLTLRRLEGVMERQRGFVADVSHELRSPLAALFIQLEAALQDPEHEDWPAVARAALADADRLQRLVKDLLTMARLDAGVPIESEPVDLGALAAAEIGHRERRVPVEADLAPGIVVEASPGHLVQILTNLLDNAERHARSRVTVTVAAEEGGAVLRVADDGAGIAPQDRDRVFLRFQRLAESRERDRGGSGLGLPISRDLAAAHGGSLEIEDCGPGACLVLRLPLAAPVLE</sequence>
<dbReference type="PRINTS" id="PR00344">
    <property type="entry name" value="BCTRLSENSOR"/>
</dbReference>
<dbReference type="InterPro" id="IPR003660">
    <property type="entry name" value="HAMP_dom"/>
</dbReference>
<evidence type="ECO:0000256" key="1">
    <source>
        <dbReference type="ARBA" id="ARBA00000085"/>
    </source>
</evidence>
<keyword evidence="7 14" id="KW-0418">Kinase</keyword>
<comment type="catalytic activity">
    <reaction evidence="1">
        <text>ATP + protein L-histidine = ADP + protein N-phospho-L-histidine.</text>
        <dbReference type="EC" id="2.7.13.3"/>
    </reaction>
</comment>
<keyword evidence="9" id="KW-0902">Two-component regulatory system</keyword>
<dbReference type="InterPro" id="IPR036097">
    <property type="entry name" value="HisK_dim/P_sf"/>
</dbReference>
<feature type="transmembrane region" description="Helical" evidence="11">
    <location>
        <begin position="161"/>
        <end position="186"/>
    </location>
</feature>
<keyword evidence="6 11" id="KW-0812">Transmembrane</keyword>
<evidence type="ECO:0000256" key="7">
    <source>
        <dbReference type="ARBA" id="ARBA00022777"/>
    </source>
</evidence>
<dbReference type="PROSITE" id="PS50109">
    <property type="entry name" value="HIS_KIN"/>
    <property type="match status" value="1"/>
</dbReference>
<name>A0ABS7FV45_9ACTN</name>
<evidence type="ECO:0000259" key="12">
    <source>
        <dbReference type="PROSITE" id="PS50109"/>
    </source>
</evidence>
<dbReference type="PANTHER" id="PTHR45436:SF5">
    <property type="entry name" value="SENSOR HISTIDINE KINASE TRCS"/>
    <property type="match status" value="1"/>
</dbReference>
<feature type="transmembrane region" description="Helical" evidence="11">
    <location>
        <begin position="21"/>
        <end position="41"/>
    </location>
</feature>
<gene>
    <name evidence="14" type="ORF">K1Y72_17410</name>
</gene>
<evidence type="ECO:0000256" key="3">
    <source>
        <dbReference type="ARBA" id="ARBA00012438"/>
    </source>
</evidence>
<evidence type="ECO:0000256" key="6">
    <source>
        <dbReference type="ARBA" id="ARBA00022692"/>
    </source>
</evidence>
<dbReference type="SMART" id="SM00388">
    <property type="entry name" value="HisKA"/>
    <property type="match status" value="1"/>
</dbReference>
<evidence type="ECO:0000256" key="4">
    <source>
        <dbReference type="ARBA" id="ARBA00022553"/>
    </source>
</evidence>
<dbReference type="EMBL" id="JAIBOA010000010">
    <property type="protein sequence ID" value="MBW8484166.1"/>
    <property type="molecule type" value="Genomic_DNA"/>
</dbReference>
<evidence type="ECO:0000256" key="5">
    <source>
        <dbReference type="ARBA" id="ARBA00022679"/>
    </source>
</evidence>
<evidence type="ECO:0000256" key="10">
    <source>
        <dbReference type="ARBA" id="ARBA00023136"/>
    </source>
</evidence>
<organism evidence="14 15">
    <name type="scientific">Actinomadura parmotrematis</name>
    <dbReference type="NCBI Taxonomy" id="2864039"/>
    <lineage>
        <taxon>Bacteria</taxon>
        <taxon>Bacillati</taxon>
        <taxon>Actinomycetota</taxon>
        <taxon>Actinomycetes</taxon>
        <taxon>Streptosporangiales</taxon>
        <taxon>Thermomonosporaceae</taxon>
        <taxon>Actinomadura</taxon>
    </lineage>
</organism>
<evidence type="ECO:0000259" key="13">
    <source>
        <dbReference type="PROSITE" id="PS50885"/>
    </source>
</evidence>
<dbReference type="Proteomes" id="UP000774570">
    <property type="component" value="Unassembled WGS sequence"/>
</dbReference>
<evidence type="ECO:0000256" key="2">
    <source>
        <dbReference type="ARBA" id="ARBA00004236"/>
    </source>
</evidence>
<keyword evidence="5" id="KW-0808">Transferase</keyword>
<dbReference type="InterPro" id="IPR003594">
    <property type="entry name" value="HATPase_dom"/>
</dbReference>
<dbReference type="EC" id="2.7.13.3" evidence="3"/>
<dbReference type="Pfam" id="PF02518">
    <property type="entry name" value="HATPase_c"/>
    <property type="match status" value="1"/>
</dbReference>
<dbReference type="SUPFAM" id="SSF55874">
    <property type="entry name" value="ATPase domain of HSP90 chaperone/DNA topoisomerase II/histidine kinase"/>
    <property type="match status" value="1"/>
</dbReference>
<keyword evidence="8 11" id="KW-1133">Transmembrane helix</keyword>
<dbReference type="InterPro" id="IPR004358">
    <property type="entry name" value="Sig_transdc_His_kin-like_C"/>
</dbReference>
<protein>
    <recommendedName>
        <fullName evidence="3">histidine kinase</fullName>
        <ecNumber evidence="3">2.7.13.3</ecNumber>
    </recommendedName>
</protein>
<dbReference type="SUPFAM" id="SSF47384">
    <property type="entry name" value="Homodimeric domain of signal transducing histidine kinase"/>
    <property type="match status" value="1"/>
</dbReference>
<comment type="subcellular location">
    <subcellularLocation>
        <location evidence="2">Cell membrane</location>
    </subcellularLocation>
</comment>
<dbReference type="Gene3D" id="1.10.287.130">
    <property type="match status" value="1"/>
</dbReference>
<comment type="caution">
    <text evidence="14">The sequence shown here is derived from an EMBL/GenBank/DDBJ whole genome shotgun (WGS) entry which is preliminary data.</text>
</comment>
<feature type="domain" description="Histidine kinase" evidence="12">
    <location>
        <begin position="250"/>
        <end position="456"/>
    </location>
</feature>
<dbReference type="SMART" id="SM00304">
    <property type="entry name" value="HAMP"/>
    <property type="match status" value="1"/>
</dbReference>
<evidence type="ECO:0000256" key="9">
    <source>
        <dbReference type="ARBA" id="ARBA00023012"/>
    </source>
</evidence>
<keyword evidence="10 11" id="KW-0472">Membrane</keyword>
<dbReference type="Gene3D" id="3.30.565.10">
    <property type="entry name" value="Histidine kinase-like ATPase, C-terminal domain"/>
    <property type="match status" value="1"/>
</dbReference>
<evidence type="ECO:0000256" key="11">
    <source>
        <dbReference type="SAM" id="Phobius"/>
    </source>
</evidence>
<evidence type="ECO:0000256" key="8">
    <source>
        <dbReference type="ARBA" id="ARBA00022989"/>
    </source>
</evidence>
<proteinExistence type="predicted"/>
<evidence type="ECO:0000313" key="15">
    <source>
        <dbReference type="Proteomes" id="UP000774570"/>
    </source>
</evidence>
<accession>A0ABS7FV45</accession>
<dbReference type="PANTHER" id="PTHR45436">
    <property type="entry name" value="SENSOR HISTIDINE KINASE YKOH"/>
    <property type="match status" value="1"/>
</dbReference>
<dbReference type="GO" id="GO:0016301">
    <property type="term" value="F:kinase activity"/>
    <property type="evidence" value="ECO:0007669"/>
    <property type="project" value="UniProtKB-KW"/>
</dbReference>
<dbReference type="RefSeq" id="WP_220167396.1">
    <property type="nucleotide sequence ID" value="NZ_JAIBOA010000010.1"/>
</dbReference>
<dbReference type="SMART" id="SM00387">
    <property type="entry name" value="HATPase_c"/>
    <property type="match status" value="1"/>
</dbReference>